<dbReference type="KEGG" id="mvc:MSVAZ_3349"/>
<proteinExistence type="inferred from homology"/>
<dbReference type="InterPro" id="IPR006016">
    <property type="entry name" value="UspA"/>
</dbReference>
<dbReference type="Gene3D" id="3.40.50.620">
    <property type="entry name" value="HUPs"/>
    <property type="match status" value="1"/>
</dbReference>
<dbReference type="PANTHER" id="PTHR46268:SF6">
    <property type="entry name" value="UNIVERSAL STRESS PROTEIN UP12"/>
    <property type="match status" value="1"/>
</dbReference>
<dbReference type="GeneID" id="24811888"/>
<evidence type="ECO:0000256" key="1">
    <source>
        <dbReference type="ARBA" id="ARBA00008791"/>
    </source>
</evidence>
<evidence type="ECO:0000313" key="4">
    <source>
        <dbReference type="Proteomes" id="UP000033096"/>
    </source>
</evidence>
<dbReference type="Proteomes" id="UP000033096">
    <property type="component" value="Chromosome"/>
</dbReference>
<dbReference type="EMBL" id="CP009520">
    <property type="protein sequence ID" value="AKB45618.1"/>
    <property type="molecule type" value="Genomic_DNA"/>
</dbReference>
<dbReference type="InterPro" id="IPR006015">
    <property type="entry name" value="Universal_stress_UspA"/>
</dbReference>
<dbReference type="HOGENOM" id="CLU_049301_11_1_2"/>
<evidence type="ECO:0000313" key="3">
    <source>
        <dbReference type="EMBL" id="AKB45618.1"/>
    </source>
</evidence>
<dbReference type="SUPFAM" id="SSF52402">
    <property type="entry name" value="Adenine nucleotide alpha hydrolases-like"/>
    <property type="match status" value="1"/>
</dbReference>
<dbReference type="Pfam" id="PF00582">
    <property type="entry name" value="Usp"/>
    <property type="match status" value="1"/>
</dbReference>
<protein>
    <submittedName>
        <fullName evidence="3">Universal stress protein</fullName>
    </submittedName>
</protein>
<dbReference type="CDD" id="cd00293">
    <property type="entry name" value="USP-like"/>
    <property type="match status" value="1"/>
</dbReference>
<comment type="similarity">
    <text evidence="1">Belongs to the universal stress protein A family.</text>
</comment>
<feature type="domain" description="UspA" evidence="2">
    <location>
        <begin position="12"/>
        <end position="152"/>
    </location>
</feature>
<organism evidence="3 4">
    <name type="scientific">Methanosarcina vacuolata Z-761</name>
    <dbReference type="NCBI Taxonomy" id="1434123"/>
    <lineage>
        <taxon>Archaea</taxon>
        <taxon>Methanobacteriati</taxon>
        <taxon>Methanobacteriota</taxon>
        <taxon>Stenosarchaea group</taxon>
        <taxon>Methanomicrobia</taxon>
        <taxon>Methanosarcinales</taxon>
        <taxon>Methanosarcinaceae</taxon>
        <taxon>Methanosarcina</taxon>
    </lineage>
</organism>
<dbReference type="PATRIC" id="fig|1434123.4.peg.4111"/>
<evidence type="ECO:0000259" key="2">
    <source>
        <dbReference type="Pfam" id="PF00582"/>
    </source>
</evidence>
<gene>
    <name evidence="3" type="ORF">MSVAZ_3349</name>
</gene>
<dbReference type="PRINTS" id="PR01438">
    <property type="entry name" value="UNVRSLSTRESS"/>
</dbReference>
<reference evidence="3 4" key="1">
    <citation type="submission" date="2014-07" db="EMBL/GenBank/DDBJ databases">
        <title>Methanogenic archaea and the global carbon cycle.</title>
        <authorList>
            <person name="Henriksen J.R."/>
            <person name="Luke J."/>
            <person name="Reinhart S."/>
            <person name="Benedict M.N."/>
            <person name="Youngblut N.D."/>
            <person name="Metcalf M.E."/>
            <person name="Whitaker R.J."/>
            <person name="Metcalf W.W."/>
        </authorList>
    </citation>
    <scope>NUCLEOTIDE SEQUENCE [LARGE SCALE GENOMIC DNA]</scope>
    <source>
        <strain evidence="3 4">Z-761</strain>
    </source>
</reference>
<dbReference type="AlphaFoldDB" id="A0A0E3Q9H4"/>
<accession>A0A0E3Q9H4</accession>
<dbReference type="STRING" id="1434123.MSVAZ_3349"/>
<dbReference type="PANTHER" id="PTHR46268">
    <property type="entry name" value="STRESS RESPONSE PROTEIN NHAX"/>
    <property type="match status" value="1"/>
</dbReference>
<dbReference type="RefSeq" id="WP_048123147.1">
    <property type="nucleotide sequence ID" value="NZ_CP009520.1"/>
</dbReference>
<sequence>MEGDIEIKSKPRRQIIIATDGSETANEAADFGIEMVGCSGAKIYAVYVIDTTPYRSVPLDKIWSDKVLEEFEKEGREATSYIEKIGKAAGVEVEVRVLRGNPAEKIVTFAEDNNIDMIIMGSLGKSGYERVLLGSVSEKVIRHAKIPVLVVRERHKSEKKLIQE</sequence>
<dbReference type="InterPro" id="IPR014729">
    <property type="entry name" value="Rossmann-like_a/b/a_fold"/>
</dbReference>
<keyword evidence="4" id="KW-1185">Reference proteome</keyword>
<name>A0A0E3Q9H4_9EURY</name>